<dbReference type="EMBL" id="CP092109">
    <property type="protein sequence ID" value="UWZ79767.1"/>
    <property type="molecule type" value="Genomic_DNA"/>
</dbReference>
<reference evidence="2" key="1">
    <citation type="journal article" date="2022" name="Environ. Microbiol.">
        <title>Geoalkalibacter halelectricus SAP #1 sp. nov. possessing extracellular electron transfer and mineral#reducing capabilities from a haloalkaline environment.</title>
        <authorList>
            <person name="Yadav S."/>
            <person name="Singh R."/>
            <person name="Sundharam S.S."/>
            <person name="Chaudhary S."/>
            <person name="Krishnamurthi S."/>
            <person name="Patil S.A."/>
        </authorList>
    </citation>
    <scope>NUCLEOTIDE SEQUENCE</scope>
    <source>
        <strain evidence="2">SAP-1</strain>
    </source>
</reference>
<name>A0ABY5ZKR7_9BACT</name>
<gene>
    <name evidence="2" type="ORF">L9S41_19115</name>
</gene>
<sequence length="311" mass="34609">MSSTPVYRNAFQAAVSLAKGDAIPSIFDISSLFSFLEEAVLREGEEKNGITNSPKKDGPQPKAPSAPAIPVWPPQAVSRTSGPQYGSGDVSAFWLQRILQLIFSAENLDPKENDFSEGGSGTQSPAPGPKPAPVDLRSDLEKTWEKSQCQYQQLSKLIDLCKMNDVTAMRIVPGLMAGCWMVLVTRRRLFSLPDKDRPGNIPLAALENYLPQYLNEVFAPRRHRKCLMDELRDDYSIELHPVINVNYFSRPATIKIPVVCLFQRQAARAFLPPPPSGFFQGQQQKAFQDSLKIKTSGAWDDSHLHTITHTE</sequence>
<evidence type="ECO:0000256" key="1">
    <source>
        <dbReference type="SAM" id="MobiDB-lite"/>
    </source>
</evidence>
<evidence type="ECO:0000313" key="2">
    <source>
        <dbReference type="EMBL" id="UWZ79767.1"/>
    </source>
</evidence>
<dbReference type="Proteomes" id="UP001060414">
    <property type="component" value="Chromosome"/>
</dbReference>
<feature type="region of interest" description="Disordered" evidence="1">
    <location>
        <begin position="45"/>
        <end position="83"/>
    </location>
</feature>
<proteinExistence type="predicted"/>
<protein>
    <submittedName>
        <fullName evidence="2">Uncharacterized protein</fullName>
    </submittedName>
</protein>
<accession>A0ABY5ZKR7</accession>
<dbReference type="RefSeq" id="WP_260748118.1">
    <property type="nucleotide sequence ID" value="NZ_CP092109.1"/>
</dbReference>
<evidence type="ECO:0000313" key="3">
    <source>
        <dbReference type="Proteomes" id="UP001060414"/>
    </source>
</evidence>
<keyword evidence="3" id="KW-1185">Reference proteome</keyword>
<feature type="region of interest" description="Disordered" evidence="1">
    <location>
        <begin position="110"/>
        <end position="136"/>
    </location>
</feature>
<feature type="compositionally biased region" description="Basic and acidic residues" evidence="1">
    <location>
        <begin position="45"/>
        <end position="59"/>
    </location>
</feature>
<organism evidence="2 3">
    <name type="scientific">Geoalkalibacter halelectricus</name>
    <dbReference type="NCBI Taxonomy" id="2847045"/>
    <lineage>
        <taxon>Bacteria</taxon>
        <taxon>Pseudomonadati</taxon>
        <taxon>Thermodesulfobacteriota</taxon>
        <taxon>Desulfuromonadia</taxon>
        <taxon>Desulfuromonadales</taxon>
        <taxon>Geoalkalibacteraceae</taxon>
        <taxon>Geoalkalibacter</taxon>
    </lineage>
</organism>